<evidence type="ECO:0000259" key="2">
    <source>
        <dbReference type="Pfam" id="PF09706"/>
    </source>
</evidence>
<dbReference type="InterPro" id="IPR010180">
    <property type="entry name" value="CRISPR-assoc_prot_CXXC-CXXC"/>
</dbReference>
<reference evidence="4" key="1">
    <citation type="submission" date="2016-11" db="EMBL/GenBank/DDBJ databases">
        <authorList>
            <person name="Varghese N."/>
            <person name="Submissions S."/>
        </authorList>
    </citation>
    <scope>NUCLEOTIDE SEQUENCE [LARGE SCALE GENOMIC DNA]</scope>
    <source>
        <strain evidence="4">DSM 18761</strain>
    </source>
</reference>
<keyword evidence="1" id="KW-0175">Coiled coil</keyword>
<feature type="domain" description="CRISPR-associated protein CXXC-CXXC" evidence="2">
    <location>
        <begin position="94"/>
        <end position="152"/>
    </location>
</feature>
<dbReference type="RefSeq" id="WP_072969579.1">
    <property type="nucleotide sequence ID" value="NZ_FQUR01000027.1"/>
</dbReference>
<dbReference type="Pfam" id="PF09706">
    <property type="entry name" value="Cas_CXXC_CXXC"/>
    <property type="match status" value="1"/>
</dbReference>
<evidence type="ECO:0000313" key="4">
    <source>
        <dbReference type="Proteomes" id="UP000184127"/>
    </source>
</evidence>
<organism evidence="3 4">
    <name type="scientific">Thermoanaerobacter uzonensis DSM 18761</name>
    <dbReference type="NCBI Taxonomy" id="1123369"/>
    <lineage>
        <taxon>Bacteria</taxon>
        <taxon>Bacillati</taxon>
        <taxon>Bacillota</taxon>
        <taxon>Clostridia</taxon>
        <taxon>Thermoanaerobacterales</taxon>
        <taxon>Thermoanaerobacteraceae</taxon>
        <taxon>Thermoanaerobacter</taxon>
    </lineage>
</organism>
<dbReference type="EMBL" id="FQUR01000027">
    <property type="protein sequence ID" value="SHF35023.1"/>
    <property type="molecule type" value="Genomic_DNA"/>
</dbReference>
<evidence type="ECO:0000313" key="3">
    <source>
        <dbReference type="EMBL" id="SHF35023.1"/>
    </source>
</evidence>
<dbReference type="InterPro" id="IPR019121">
    <property type="entry name" value="CRISPR-assoc_CXXC-CXXC_dom"/>
</dbReference>
<proteinExistence type="predicted"/>
<dbReference type="NCBIfam" id="TIGR01908">
    <property type="entry name" value="cas_CXXC_CXXC"/>
    <property type="match status" value="1"/>
</dbReference>
<keyword evidence="4" id="KW-1185">Reference proteome</keyword>
<accession>A0A1M5AXT7</accession>
<dbReference type="Proteomes" id="UP000184127">
    <property type="component" value="Unassembled WGS sequence"/>
</dbReference>
<evidence type="ECO:0000256" key="1">
    <source>
        <dbReference type="SAM" id="Coils"/>
    </source>
</evidence>
<sequence length="463" mass="54201">MKNIFTYTGNPFVDAGITAMLVWFGKDKPEEIEKEDLEKLIDEITDLYIKEGWNKIMYSIFPNSKLTNPSVKDKKGEYGKFLNELLSEITPLSTEGNCIACGRRNSKRHFTKTQVPLTGTSDFVNFFSYGSEGADYCSACALAIQFSPLIFYKAGNLVCLQSNNKEVEKIYANKCKAFIDMQKATKKYTGCNDEGYTNPINALFHLATDIILTYDRRDWQKENTNIRLYYFTNFNQPPIDNLSIYDMPDKIFKFLAYALQHEEKDNWKKIIKRGYISSKKVDLEDEGKYKNLRNDVYERLLRGQSILGYFIDASERKTLVNWSFLEYYMKGVRGLEEKRLETIKRVSDDIAQLIKMKGNVRRLTQLETSKTYGDFRNVLRLIIKDRISAGLEKPLFTIDEYEKYLFPEGNLSWKETQDLIIFRLYEQLHNWLVDNSNEEIKESLIKNDEIESENKDKEELIYE</sequence>
<gene>
    <name evidence="3" type="ORF">SAMN02745195_02425</name>
</gene>
<feature type="coiled-coil region" evidence="1">
    <location>
        <begin position="433"/>
        <end position="460"/>
    </location>
</feature>
<name>A0A1M5AXT7_9THEO</name>
<protein>
    <submittedName>
        <fullName evidence="3">CRISPR-associated protein, Cst1 family</fullName>
    </submittedName>
</protein>
<dbReference type="AlphaFoldDB" id="A0A1M5AXT7"/>